<dbReference type="PANTHER" id="PTHR43138:SF1">
    <property type="entry name" value="N-ACETYLTRANSFERASE ACA1"/>
    <property type="match status" value="1"/>
</dbReference>
<sequence>MYYTYLPHGIVALGVTSLVGDGSGNQQICNAGFLVPPKFRGLGIATALGQSYVVNAPLLGYKASVFNLVYVNNVASVSQLPAVRVNDTPVQALIAHCFFQVIERGSGMIWERLGFLRVGRIPFAGRLKRKEDEGSGGGGEEYVDAWVIYKSFVEDSVYTTEFAG</sequence>
<feature type="domain" description="N-acetyltransferase" evidence="1">
    <location>
        <begin position="1"/>
        <end position="133"/>
    </location>
</feature>
<dbReference type="AlphaFoldDB" id="A0AAV5A1D2"/>
<dbReference type="InterPro" id="IPR000182">
    <property type="entry name" value="GNAT_dom"/>
</dbReference>
<dbReference type="PROSITE" id="PS51186">
    <property type="entry name" value="GNAT"/>
    <property type="match status" value="1"/>
</dbReference>
<dbReference type="PANTHER" id="PTHR43138">
    <property type="entry name" value="ACETYLTRANSFERASE, GNAT FAMILY"/>
    <property type="match status" value="1"/>
</dbReference>
<keyword evidence="3" id="KW-1185">Reference proteome</keyword>
<dbReference type="Gene3D" id="3.40.630.30">
    <property type="match status" value="2"/>
</dbReference>
<protein>
    <recommendedName>
        <fullName evidence="1">N-acetyltransferase domain-containing protein</fullName>
    </recommendedName>
</protein>
<proteinExistence type="predicted"/>
<reference evidence="2" key="1">
    <citation type="submission" date="2021-10" db="EMBL/GenBank/DDBJ databases">
        <title>De novo Genome Assembly of Clathrus columnatus (Basidiomycota, Fungi) Using Illumina and Nanopore Sequence Data.</title>
        <authorList>
            <person name="Ogiso-Tanaka E."/>
            <person name="Itagaki H."/>
            <person name="Hosoya T."/>
            <person name="Hosaka K."/>
        </authorList>
    </citation>
    <scope>NUCLEOTIDE SEQUENCE</scope>
    <source>
        <strain evidence="2">MO-923</strain>
    </source>
</reference>
<evidence type="ECO:0000313" key="2">
    <source>
        <dbReference type="EMBL" id="GJJ08461.1"/>
    </source>
</evidence>
<accession>A0AAV5A1D2</accession>
<comment type="caution">
    <text evidence="2">The sequence shown here is derived from an EMBL/GenBank/DDBJ whole genome shotgun (WGS) entry which is preliminary data.</text>
</comment>
<dbReference type="InterPro" id="IPR052742">
    <property type="entry name" value="Mito_N-acetyltransferase"/>
</dbReference>
<dbReference type="GO" id="GO:0005634">
    <property type="term" value="C:nucleus"/>
    <property type="evidence" value="ECO:0007669"/>
    <property type="project" value="TreeGrafter"/>
</dbReference>
<gene>
    <name evidence="2" type="ORF">Clacol_002679</name>
</gene>
<dbReference type="EMBL" id="BPWL01000003">
    <property type="protein sequence ID" value="GJJ08461.1"/>
    <property type="molecule type" value="Genomic_DNA"/>
</dbReference>
<dbReference type="GO" id="GO:0016747">
    <property type="term" value="F:acyltransferase activity, transferring groups other than amino-acyl groups"/>
    <property type="evidence" value="ECO:0007669"/>
    <property type="project" value="InterPro"/>
</dbReference>
<organism evidence="2 3">
    <name type="scientific">Clathrus columnatus</name>
    <dbReference type="NCBI Taxonomy" id="1419009"/>
    <lineage>
        <taxon>Eukaryota</taxon>
        <taxon>Fungi</taxon>
        <taxon>Dikarya</taxon>
        <taxon>Basidiomycota</taxon>
        <taxon>Agaricomycotina</taxon>
        <taxon>Agaricomycetes</taxon>
        <taxon>Phallomycetidae</taxon>
        <taxon>Phallales</taxon>
        <taxon>Clathraceae</taxon>
        <taxon>Clathrus</taxon>
    </lineage>
</organism>
<evidence type="ECO:0000313" key="3">
    <source>
        <dbReference type="Proteomes" id="UP001050691"/>
    </source>
</evidence>
<dbReference type="Proteomes" id="UP001050691">
    <property type="component" value="Unassembled WGS sequence"/>
</dbReference>
<name>A0AAV5A1D2_9AGAM</name>
<evidence type="ECO:0000259" key="1">
    <source>
        <dbReference type="PROSITE" id="PS51186"/>
    </source>
</evidence>